<evidence type="ECO:0000313" key="1">
    <source>
        <dbReference type="EMBL" id="KYP45902.1"/>
    </source>
</evidence>
<gene>
    <name evidence="1" type="ORF">KK1_032581</name>
</gene>
<sequence>MVDRRVILLKNVRYVLKIKRDLLSISMFGGFCYSTKIKHGMLMISNGALIVSKGTKRNGLYILDGYTIISGTRKTKFVE</sequence>
<keyword evidence="2" id="KW-1185">Reference proteome</keyword>
<dbReference type="Proteomes" id="UP000075243">
    <property type="component" value="Unassembled WGS sequence"/>
</dbReference>
<evidence type="ECO:0008006" key="3">
    <source>
        <dbReference type="Google" id="ProtNLM"/>
    </source>
</evidence>
<organism evidence="1 2">
    <name type="scientific">Cajanus cajan</name>
    <name type="common">Pigeon pea</name>
    <name type="synonym">Cajanus indicus</name>
    <dbReference type="NCBI Taxonomy" id="3821"/>
    <lineage>
        <taxon>Eukaryota</taxon>
        <taxon>Viridiplantae</taxon>
        <taxon>Streptophyta</taxon>
        <taxon>Embryophyta</taxon>
        <taxon>Tracheophyta</taxon>
        <taxon>Spermatophyta</taxon>
        <taxon>Magnoliopsida</taxon>
        <taxon>eudicotyledons</taxon>
        <taxon>Gunneridae</taxon>
        <taxon>Pentapetalae</taxon>
        <taxon>rosids</taxon>
        <taxon>fabids</taxon>
        <taxon>Fabales</taxon>
        <taxon>Fabaceae</taxon>
        <taxon>Papilionoideae</taxon>
        <taxon>50 kb inversion clade</taxon>
        <taxon>NPAAA clade</taxon>
        <taxon>indigoferoid/millettioid clade</taxon>
        <taxon>Phaseoleae</taxon>
        <taxon>Cajanus</taxon>
    </lineage>
</organism>
<protein>
    <recommendedName>
        <fullName evidence="3">Retrovirus-related Pol polyprotein from transposon TNT 1-94</fullName>
    </recommendedName>
</protein>
<dbReference type="Gramene" id="C.cajan_28505.t">
    <property type="protein sequence ID" value="C.cajan_28505.t.cds1"/>
    <property type="gene ID" value="C.cajan_28505"/>
</dbReference>
<name>A0A151RTN1_CAJCA</name>
<dbReference type="EMBL" id="KQ483576">
    <property type="protein sequence ID" value="KYP45902.1"/>
    <property type="molecule type" value="Genomic_DNA"/>
</dbReference>
<reference evidence="1" key="1">
    <citation type="journal article" date="2012" name="Nat. Biotechnol.">
        <title>Draft genome sequence of pigeonpea (Cajanus cajan), an orphan legume crop of resource-poor farmers.</title>
        <authorList>
            <person name="Varshney R.K."/>
            <person name="Chen W."/>
            <person name="Li Y."/>
            <person name="Bharti A.K."/>
            <person name="Saxena R.K."/>
            <person name="Schlueter J.A."/>
            <person name="Donoghue M.T."/>
            <person name="Azam S."/>
            <person name="Fan G."/>
            <person name="Whaley A.M."/>
            <person name="Farmer A.D."/>
            <person name="Sheridan J."/>
            <person name="Iwata A."/>
            <person name="Tuteja R."/>
            <person name="Penmetsa R.V."/>
            <person name="Wu W."/>
            <person name="Upadhyaya H.D."/>
            <person name="Yang S.P."/>
            <person name="Shah T."/>
            <person name="Saxena K.B."/>
            <person name="Michael T."/>
            <person name="McCombie W.R."/>
            <person name="Yang B."/>
            <person name="Zhang G."/>
            <person name="Yang H."/>
            <person name="Wang J."/>
            <person name="Spillane C."/>
            <person name="Cook D.R."/>
            <person name="May G.D."/>
            <person name="Xu X."/>
            <person name="Jackson S.A."/>
        </authorList>
    </citation>
    <scope>NUCLEOTIDE SEQUENCE [LARGE SCALE GENOMIC DNA]</scope>
</reference>
<proteinExistence type="predicted"/>
<accession>A0A151RTN1</accession>
<dbReference type="AlphaFoldDB" id="A0A151RTN1"/>
<evidence type="ECO:0000313" key="2">
    <source>
        <dbReference type="Proteomes" id="UP000075243"/>
    </source>
</evidence>